<accession>A0A1Y5RWM1</accession>
<evidence type="ECO:0000313" key="2">
    <source>
        <dbReference type="Proteomes" id="UP000193077"/>
    </source>
</evidence>
<sequence length="30" mass="3537">MPLLVVFFFMLKRGRWQNFAFALTNFVSVG</sequence>
<gene>
    <name evidence="1" type="ORF">TRL7639_00799</name>
</gene>
<dbReference type="Proteomes" id="UP000193077">
    <property type="component" value="Unassembled WGS sequence"/>
</dbReference>
<organism evidence="1 2">
    <name type="scientific">Falsiruegeria litorea R37</name>
    <dbReference type="NCBI Taxonomy" id="1200284"/>
    <lineage>
        <taxon>Bacteria</taxon>
        <taxon>Pseudomonadati</taxon>
        <taxon>Pseudomonadota</taxon>
        <taxon>Alphaproteobacteria</taxon>
        <taxon>Rhodobacterales</taxon>
        <taxon>Roseobacteraceae</taxon>
        <taxon>Falsiruegeria</taxon>
    </lineage>
</organism>
<keyword evidence="2" id="KW-1185">Reference proteome</keyword>
<reference evidence="1 2" key="1">
    <citation type="submission" date="2017-03" db="EMBL/GenBank/DDBJ databases">
        <authorList>
            <person name="Afonso C.L."/>
            <person name="Miller P.J."/>
            <person name="Scott M.A."/>
            <person name="Spackman E."/>
            <person name="Goraichik I."/>
            <person name="Dimitrov K.M."/>
            <person name="Suarez D.L."/>
            <person name="Swayne D.E."/>
        </authorList>
    </citation>
    <scope>NUCLEOTIDE SEQUENCE [LARGE SCALE GENOMIC DNA]</scope>
    <source>
        <strain evidence="1 2">CECT 7639</strain>
    </source>
</reference>
<protein>
    <submittedName>
        <fullName evidence="1">Uncharacterized protein</fullName>
    </submittedName>
</protein>
<evidence type="ECO:0000313" key="1">
    <source>
        <dbReference type="EMBL" id="SLN24568.1"/>
    </source>
</evidence>
<dbReference type="AlphaFoldDB" id="A0A1Y5RWM1"/>
<dbReference type="EMBL" id="FWFO01000001">
    <property type="protein sequence ID" value="SLN24568.1"/>
    <property type="molecule type" value="Genomic_DNA"/>
</dbReference>
<proteinExistence type="predicted"/>
<name>A0A1Y5RWM1_9RHOB</name>